<reference evidence="3" key="2">
    <citation type="journal article" date="2017" name="Nat. Plants">
        <title>The Aegilops tauschii genome reveals multiple impacts of transposons.</title>
        <authorList>
            <person name="Zhao G."/>
            <person name="Zou C."/>
            <person name="Li K."/>
            <person name="Wang K."/>
            <person name="Li T."/>
            <person name="Gao L."/>
            <person name="Zhang X."/>
            <person name="Wang H."/>
            <person name="Yang Z."/>
            <person name="Liu X."/>
            <person name="Jiang W."/>
            <person name="Mao L."/>
            <person name="Kong X."/>
            <person name="Jiao Y."/>
            <person name="Jia J."/>
        </authorList>
    </citation>
    <scope>NUCLEOTIDE SEQUENCE [LARGE SCALE GENOMIC DNA]</scope>
    <source>
        <strain evidence="3">cv. AL8/78</strain>
    </source>
</reference>
<proteinExistence type="predicted"/>
<evidence type="ECO:0000313" key="2">
    <source>
        <dbReference type="EnsemblPlants" id="AET3Gv20430800.19"/>
    </source>
</evidence>
<dbReference type="EnsemblPlants" id="AET3Gv20430800.19">
    <property type="protein sequence ID" value="AET3Gv20430800.19"/>
    <property type="gene ID" value="AET3Gv20430800"/>
</dbReference>
<reference evidence="3" key="1">
    <citation type="journal article" date="2014" name="Science">
        <title>Ancient hybridizations among the ancestral genomes of bread wheat.</title>
        <authorList>
            <consortium name="International Wheat Genome Sequencing Consortium,"/>
            <person name="Marcussen T."/>
            <person name="Sandve S.R."/>
            <person name="Heier L."/>
            <person name="Spannagl M."/>
            <person name="Pfeifer M."/>
            <person name="Jakobsen K.S."/>
            <person name="Wulff B.B."/>
            <person name="Steuernagel B."/>
            <person name="Mayer K.F."/>
            <person name="Olsen O.A."/>
        </authorList>
    </citation>
    <scope>NUCLEOTIDE SEQUENCE [LARGE SCALE GENOMIC DNA]</scope>
    <source>
        <strain evidence="3">cv. AL8/78</strain>
    </source>
</reference>
<accession>A0A453ERN8</accession>
<feature type="region of interest" description="Disordered" evidence="1">
    <location>
        <begin position="1"/>
        <end position="20"/>
    </location>
</feature>
<reference evidence="2" key="4">
    <citation type="submission" date="2019-03" db="UniProtKB">
        <authorList>
            <consortium name="EnsemblPlants"/>
        </authorList>
    </citation>
    <scope>IDENTIFICATION</scope>
</reference>
<evidence type="ECO:0000313" key="3">
    <source>
        <dbReference type="Proteomes" id="UP000015105"/>
    </source>
</evidence>
<dbReference type="Gramene" id="AET3Gv20430800.19">
    <property type="protein sequence ID" value="AET3Gv20430800.19"/>
    <property type="gene ID" value="AET3Gv20430800"/>
</dbReference>
<organism evidence="2 3">
    <name type="scientific">Aegilops tauschii subsp. strangulata</name>
    <name type="common">Goatgrass</name>
    <dbReference type="NCBI Taxonomy" id="200361"/>
    <lineage>
        <taxon>Eukaryota</taxon>
        <taxon>Viridiplantae</taxon>
        <taxon>Streptophyta</taxon>
        <taxon>Embryophyta</taxon>
        <taxon>Tracheophyta</taxon>
        <taxon>Spermatophyta</taxon>
        <taxon>Magnoliopsida</taxon>
        <taxon>Liliopsida</taxon>
        <taxon>Poales</taxon>
        <taxon>Poaceae</taxon>
        <taxon>BOP clade</taxon>
        <taxon>Pooideae</taxon>
        <taxon>Triticodae</taxon>
        <taxon>Triticeae</taxon>
        <taxon>Triticinae</taxon>
        <taxon>Aegilops</taxon>
    </lineage>
</organism>
<protein>
    <submittedName>
        <fullName evidence="2">Uncharacterized protein</fullName>
    </submittedName>
</protein>
<reference evidence="2" key="5">
    <citation type="journal article" date="2021" name="G3 (Bethesda)">
        <title>Aegilops tauschii genome assembly Aet v5.0 features greater sequence contiguity and improved annotation.</title>
        <authorList>
            <person name="Wang L."/>
            <person name="Zhu T."/>
            <person name="Rodriguez J.C."/>
            <person name="Deal K.R."/>
            <person name="Dubcovsky J."/>
            <person name="McGuire P.E."/>
            <person name="Lux T."/>
            <person name="Spannagl M."/>
            <person name="Mayer K.F.X."/>
            <person name="Baldrich P."/>
            <person name="Meyers B.C."/>
            <person name="Huo N."/>
            <person name="Gu Y.Q."/>
            <person name="Zhou H."/>
            <person name="Devos K.M."/>
            <person name="Bennetzen J.L."/>
            <person name="Unver T."/>
            <person name="Budak H."/>
            <person name="Gulick P.J."/>
            <person name="Galiba G."/>
            <person name="Kalapos B."/>
            <person name="Nelson D.R."/>
            <person name="Li P."/>
            <person name="You F.M."/>
            <person name="Luo M.C."/>
            <person name="Dvorak J."/>
        </authorList>
    </citation>
    <scope>NUCLEOTIDE SEQUENCE [LARGE SCALE GENOMIC DNA]</scope>
    <source>
        <strain evidence="2">cv. AL8/78</strain>
    </source>
</reference>
<dbReference type="Proteomes" id="UP000015105">
    <property type="component" value="Chromosome 3D"/>
</dbReference>
<sequence length="98" mass="11383">METSTPSIRKSLSQDCPSMDVSSSRCKWDYPWASHLSQPDPTTNWWKILGNPPNITWVKWDPSIPLNKRHCMKHNYKVSHSYTAPTAYTRHGIHQNSM</sequence>
<dbReference type="AlphaFoldDB" id="A0A453ERN8"/>
<evidence type="ECO:0000256" key="1">
    <source>
        <dbReference type="SAM" id="MobiDB-lite"/>
    </source>
</evidence>
<name>A0A453ERN8_AEGTS</name>
<reference evidence="2" key="3">
    <citation type="journal article" date="2017" name="Nature">
        <title>Genome sequence of the progenitor of the wheat D genome Aegilops tauschii.</title>
        <authorList>
            <person name="Luo M.C."/>
            <person name="Gu Y.Q."/>
            <person name="Puiu D."/>
            <person name="Wang H."/>
            <person name="Twardziok S.O."/>
            <person name="Deal K.R."/>
            <person name="Huo N."/>
            <person name="Zhu T."/>
            <person name="Wang L."/>
            <person name="Wang Y."/>
            <person name="McGuire P.E."/>
            <person name="Liu S."/>
            <person name="Long H."/>
            <person name="Ramasamy R.K."/>
            <person name="Rodriguez J.C."/>
            <person name="Van S.L."/>
            <person name="Yuan L."/>
            <person name="Wang Z."/>
            <person name="Xia Z."/>
            <person name="Xiao L."/>
            <person name="Anderson O.D."/>
            <person name="Ouyang S."/>
            <person name="Liang Y."/>
            <person name="Zimin A.V."/>
            <person name="Pertea G."/>
            <person name="Qi P."/>
            <person name="Bennetzen J.L."/>
            <person name="Dai X."/>
            <person name="Dawson M.W."/>
            <person name="Muller H.G."/>
            <person name="Kugler K."/>
            <person name="Rivarola-Duarte L."/>
            <person name="Spannagl M."/>
            <person name="Mayer K.F.X."/>
            <person name="Lu F.H."/>
            <person name="Bevan M.W."/>
            <person name="Leroy P."/>
            <person name="Li P."/>
            <person name="You F.M."/>
            <person name="Sun Q."/>
            <person name="Liu Z."/>
            <person name="Lyons E."/>
            <person name="Wicker T."/>
            <person name="Salzberg S.L."/>
            <person name="Devos K.M."/>
            <person name="Dvorak J."/>
        </authorList>
    </citation>
    <scope>NUCLEOTIDE SEQUENCE [LARGE SCALE GENOMIC DNA]</scope>
    <source>
        <strain evidence="2">cv. AL8/78</strain>
    </source>
</reference>
<keyword evidence="3" id="KW-1185">Reference proteome</keyword>